<evidence type="ECO:0000313" key="10">
    <source>
        <dbReference type="Proteomes" id="UP000887577"/>
    </source>
</evidence>
<keyword evidence="9" id="KW-0511">Multifunctional enzyme</keyword>
<reference evidence="11" key="1">
    <citation type="submission" date="2022-11" db="UniProtKB">
        <authorList>
            <consortium name="WormBaseParasite"/>
        </authorList>
    </citation>
    <scope>IDENTIFICATION</scope>
</reference>
<comment type="similarity">
    <text evidence="3">In the N-terminal section; belongs to the enoyl-CoA hydratase/isomerase family.</text>
</comment>
<dbReference type="EC" id="4.2.1.17" evidence="4"/>
<dbReference type="PANTHER" id="PTHR43612:SF3">
    <property type="entry name" value="TRIFUNCTIONAL ENZYME SUBUNIT ALPHA, MITOCHONDRIAL"/>
    <property type="match status" value="1"/>
</dbReference>
<dbReference type="Gene3D" id="3.90.226.10">
    <property type="entry name" value="2-enoyl-CoA Hydratase, Chain A, domain 1"/>
    <property type="match status" value="1"/>
</dbReference>
<evidence type="ECO:0000313" key="11">
    <source>
        <dbReference type="WBParaSite" id="PSU_v2.g12182.t1"/>
    </source>
</evidence>
<evidence type="ECO:0000256" key="3">
    <source>
        <dbReference type="ARBA" id="ARBA00008750"/>
    </source>
</evidence>
<accession>A0A914Y073</accession>
<dbReference type="Pfam" id="PF00378">
    <property type="entry name" value="ECH_1"/>
    <property type="match status" value="1"/>
</dbReference>
<keyword evidence="10" id="KW-1185">Reference proteome</keyword>
<evidence type="ECO:0000256" key="5">
    <source>
        <dbReference type="ARBA" id="ARBA00022832"/>
    </source>
</evidence>
<sequence>MDFRKLTTFIQNNDSIKGVVIMSGKLNSFIAGADIKLLDTFKDASEAEKYVRDAQNILLELEKSEKPIIAAIMGTCFGGGLELTVACHYRIAVNDRKTLFALPEVMLGLLPGAGGTQRLPQLISLTTALDLILTGKSIKSEKAKLIGLIDEIVEPCDSEAAVTHQELENVAVERAKQILDGTFTIQRSRSLTERITNFFLCRWPFLDMVVLRAATNTILEETYGNYPAPMKILEAIRIGLIEGNAAGYEFEAKSFAELLGTSEAKALIGIFNASTECKKDKYGDVKKIE</sequence>
<comment type="similarity">
    <text evidence="2">In the central section; belongs to the 3-hydroxyacyl-CoA dehydrogenase family.</text>
</comment>
<protein>
    <recommendedName>
        <fullName evidence="4">enoyl-CoA hydratase</fullName>
        <ecNumber evidence="4">4.2.1.17</ecNumber>
    </recommendedName>
</protein>
<dbReference type="InterPro" id="IPR001753">
    <property type="entry name" value="Enoyl-CoA_hydra/iso"/>
</dbReference>
<proteinExistence type="inferred from homology"/>
<comment type="pathway">
    <text evidence="1">Lipid metabolism; fatty acid beta-oxidation.</text>
</comment>
<dbReference type="FunFam" id="3.90.226.10:FF:000011">
    <property type="entry name" value="Fatty acid oxidation complex subunit alpha"/>
    <property type="match status" value="1"/>
</dbReference>
<evidence type="ECO:0000256" key="2">
    <source>
        <dbReference type="ARBA" id="ARBA00007005"/>
    </source>
</evidence>
<organism evidence="10 11">
    <name type="scientific">Panagrolaimus superbus</name>
    <dbReference type="NCBI Taxonomy" id="310955"/>
    <lineage>
        <taxon>Eukaryota</taxon>
        <taxon>Metazoa</taxon>
        <taxon>Ecdysozoa</taxon>
        <taxon>Nematoda</taxon>
        <taxon>Chromadorea</taxon>
        <taxon>Rhabditida</taxon>
        <taxon>Tylenchina</taxon>
        <taxon>Panagrolaimomorpha</taxon>
        <taxon>Panagrolaimoidea</taxon>
        <taxon>Panagrolaimidae</taxon>
        <taxon>Panagrolaimus</taxon>
    </lineage>
</organism>
<keyword evidence="6" id="KW-0520">NAD</keyword>
<evidence type="ECO:0000256" key="4">
    <source>
        <dbReference type="ARBA" id="ARBA00012076"/>
    </source>
</evidence>
<dbReference type="InterPro" id="IPR029045">
    <property type="entry name" value="ClpP/crotonase-like_dom_sf"/>
</dbReference>
<dbReference type="PANTHER" id="PTHR43612">
    <property type="entry name" value="TRIFUNCTIONAL ENZYME SUBUNIT ALPHA"/>
    <property type="match status" value="1"/>
</dbReference>
<keyword evidence="8" id="KW-0456">Lyase</keyword>
<evidence type="ECO:0000256" key="7">
    <source>
        <dbReference type="ARBA" id="ARBA00023098"/>
    </source>
</evidence>
<dbReference type="SUPFAM" id="SSF52096">
    <property type="entry name" value="ClpP/crotonase"/>
    <property type="match status" value="1"/>
</dbReference>
<name>A0A914Y073_9BILA</name>
<evidence type="ECO:0000256" key="8">
    <source>
        <dbReference type="ARBA" id="ARBA00023239"/>
    </source>
</evidence>
<dbReference type="GO" id="GO:0016509">
    <property type="term" value="F:long-chain (3S)-3-hydroxyacyl-CoA dehydrogenase (NAD+) activity"/>
    <property type="evidence" value="ECO:0007669"/>
    <property type="project" value="TreeGrafter"/>
</dbReference>
<dbReference type="InterPro" id="IPR050136">
    <property type="entry name" value="FA_oxidation_alpha_subunit"/>
</dbReference>
<keyword evidence="7" id="KW-0443">Lipid metabolism</keyword>
<evidence type="ECO:0000256" key="9">
    <source>
        <dbReference type="ARBA" id="ARBA00023268"/>
    </source>
</evidence>
<dbReference type="WBParaSite" id="PSU_v2.g12182.t1">
    <property type="protein sequence ID" value="PSU_v2.g12182.t1"/>
    <property type="gene ID" value="PSU_v2.g12182"/>
</dbReference>
<dbReference type="CDD" id="cd06558">
    <property type="entry name" value="crotonase-like"/>
    <property type="match status" value="1"/>
</dbReference>
<dbReference type="GO" id="GO:0016507">
    <property type="term" value="C:mitochondrial fatty acid beta-oxidation multienzyme complex"/>
    <property type="evidence" value="ECO:0007669"/>
    <property type="project" value="TreeGrafter"/>
</dbReference>
<dbReference type="Proteomes" id="UP000887577">
    <property type="component" value="Unplaced"/>
</dbReference>
<dbReference type="AlphaFoldDB" id="A0A914Y073"/>
<evidence type="ECO:0000256" key="6">
    <source>
        <dbReference type="ARBA" id="ARBA00023027"/>
    </source>
</evidence>
<evidence type="ECO:0000256" key="1">
    <source>
        <dbReference type="ARBA" id="ARBA00005005"/>
    </source>
</evidence>
<keyword evidence="5" id="KW-0276">Fatty acid metabolism</keyword>
<dbReference type="GO" id="GO:0006635">
    <property type="term" value="P:fatty acid beta-oxidation"/>
    <property type="evidence" value="ECO:0007669"/>
    <property type="project" value="TreeGrafter"/>
</dbReference>
<dbReference type="GO" id="GO:0004300">
    <property type="term" value="F:enoyl-CoA hydratase activity"/>
    <property type="evidence" value="ECO:0007669"/>
    <property type="project" value="UniProtKB-EC"/>
</dbReference>